<dbReference type="AlphaFoldDB" id="A0AAV7STM7"/>
<name>A0AAV7STM7_PLEWA</name>
<protein>
    <submittedName>
        <fullName evidence="1">Uncharacterized protein</fullName>
    </submittedName>
</protein>
<reference evidence="1" key="1">
    <citation type="journal article" date="2022" name="bioRxiv">
        <title>Sequencing and chromosome-scale assembly of the giantPleurodeles waltlgenome.</title>
        <authorList>
            <person name="Brown T."/>
            <person name="Elewa A."/>
            <person name="Iarovenko S."/>
            <person name="Subramanian E."/>
            <person name="Araus A.J."/>
            <person name="Petzold A."/>
            <person name="Susuki M."/>
            <person name="Suzuki K.-i.T."/>
            <person name="Hayashi T."/>
            <person name="Toyoda A."/>
            <person name="Oliveira C."/>
            <person name="Osipova E."/>
            <person name="Leigh N.D."/>
            <person name="Simon A."/>
            <person name="Yun M.H."/>
        </authorList>
    </citation>
    <scope>NUCLEOTIDE SEQUENCE</scope>
    <source>
        <strain evidence="1">20211129_DDA</strain>
        <tissue evidence="1">Liver</tissue>
    </source>
</reference>
<evidence type="ECO:0000313" key="2">
    <source>
        <dbReference type="Proteomes" id="UP001066276"/>
    </source>
</evidence>
<keyword evidence="2" id="KW-1185">Reference proteome</keyword>
<accession>A0AAV7STM7</accession>
<dbReference type="EMBL" id="JANPWB010000008">
    <property type="protein sequence ID" value="KAJ1167361.1"/>
    <property type="molecule type" value="Genomic_DNA"/>
</dbReference>
<dbReference type="Proteomes" id="UP001066276">
    <property type="component" value="Chromosome 4_2"/>
</dbReference>
<sequence length="83" mass="8973">MGTFCGRQHSKEVRYQTARLIALLQLVPLRSPGPSASLPSRRHHLARSAATSGALFTPQIVEQLAAPQAAHLSRQLSATEALF</sequence>
<comment type="caution">
    <text evidence="1">The sequence shown here is derived from an EMBL/GenBank/DDBJ whole genome shotgun (WGS) entry which is preliminary data.</text>
</comment>
<organism evidence="1 2">
    <name type="scientific">Pleurodeles waltl</name>
    <name type="common">Iberian ribbed newt</name>
    <dbReference type="NCBI Taxonomy" id="8319"/>
    <lineage>
        <taxon>Eukaryota</taxon>
        <taxon>Metazoa</taxon>
        <taxon>Chordata</taxon>
        <taxon>Craniata</taxon>
        <taxon>Vertebrata</taxon>
        <taxon>Euteleostomi</taxon>
        <taxon>Amphibia</taxon>
        <taxon>Batrachia</taxon>
        <taxon>Caudata</taxon>
        <taxon>Salamandroidea</taxon>
        <taxon>Salamandridae</taxon>
        <taxon>Pleurodelinae</taxon>
        <taxon>Pleurodeles</taxon>
    </lineage>
</organism>
<gene>
    <name evidence="1" type="ORF">NDU88_007753</name>
</gene>
<evidence type="ECO:0000313" key="1">
    <source>
        <dbReference type="EMBL" id="KAJ1167361.1"/>
    </source>
</evidence>
<proteinExistence type="predicted"/>